<dbReference type="KEGG" id="ths:TES1_1685"/>
<dbReference type="GeneID" id="24906797"/>
<dbReference type="STRING" id="582419.TES1_1685"/>
<organism evidence="2 3">
    <name type="scientific">Thermococcus paralvinellae</name>
    <dbReference type="NCBI Taxonomy" id="582419"/>
    <lineage>
        <taxon>Archaea</taxon>
        <taxon>Methanobacteriati</taxon>
        <taxon>Methanobacteriota</taxon>
        <taxon>Thermococci</taxon>
        <taxon>Thermococcales</taxon>
        <taxon>Thermococcaceae</taxon>
        <taxon>Thermococcus</taxon>
    </lineage>
</organism>
<keyword evidence="1" id="KW-0812">Transmembrane</keyword>
<dbReference type="Proteomes" id="UP000019027">
    <property type="component" value="Chromosome"/>
</dbReference>
<gene>
    <name evidence="2" type="ORF">TES1_1685</name>
</gene>
<evidence type="ECO:0000256" key="1">
    <source>
        <dbReference type="SAM" id="Phobius"/>
    </source>
</evidence>
<feature type="transmembrane region" description="Helical" evidence="1">
    <location>
        <begin position="124"/>
        <end position="147"/>
    </location>
</feature>
<proteinExistence type="predicted"/>
<dbReference type="OrthoDB" id="98599at2157"/>
<feature type="transmembrane region" description="Helical" evidence="1">
    <location>
        <begin position="12"/>
        <end position="34"/>
    </location>
</feature>
<dbReference type="RefSeq" id="WP_042682017.1">
    <property type="nucleotide sequence ID" value="NZ_CP006965.1"/>
</dbReference>
<dbReference type="EMBL" id="CP006965">
    <property type="protein sequence ID" value="AHF81061.1"/>
    <property type="molecule type" value="Genomic_DNA"/>
</dbReference>
<sequence>MTTFRKALNYPLIKGGLMFLALALLLSFVSMYSVEKSYSSEGTLGIGHHIIGDENFENKYFITNRTLILSSQNASVIVIQKGKINSYILRNQSVNLNPTSQPEISVKSGNVSYSYRVYGVDYPYSLLSLLAFVFMIVGGALSMYGYIRFMEGAVKEARKRRR</sequence>
<keyword evidence="3" id="KW-1185">Reference proteome</keyword>
<protein>
    <submittedName>
        <fullName evidence="2">Membrane protein</fullName>
    </submittedName>
</protein>
<reference evidence="2 3" key="1">
    <citation type="journal article" date="2014" name="Int. J. Syst. Evol. Microbiol.">
        <title>Thermococcus paralvinellae sp. nov. and Thermococcus cleftensis sp. nov. of hyperthermophilic heterotrophs from deep-sea hydrothermal vents.</title>
        <authorList>
            <person name="Hensley S.A."/>
            <person name="Jung J.H."/>
            <person name="Park C.S."/>
            <person name="Holden J.F."/>
        </authorList>
    </citation>
    <scope>NUCLEOTIDE SEQUENCE [LARGE SCALE GENOMIC DNA]</scope>
    <source>
        <strain evidence="2 3">ES1</strain>
    </source>
</reference>
<keyword evidence="1" id="KW-0472">Membrane</keyword>
<keyword evidence="1" id="KW-1133">Transmembrane helix</keyword>
<evidence type="ECO:0000313" key="2">
    <source>
        <dbReference type="EMBL" id="AHF81061.1"/>
    </source>
</evidence>
<accession>W0I4P0</accession>
<name>W0I4P0_9EURY</name>
<dbReference type="HOGENOM" id="CLU_129668_0_0_2"/>
<evidence type="ECO:0000313" key="3">
    <source>
        <dbReference type="Proteomes" id="UP000019027"/>
    </source>
</evidence>
<dbReference type="AlphaFoldDB" id="W0I4P0"/>